<feature type="compositionally biased region" description="Low complexity" evidence="1">
    <location>
        <begin position="242"/>
        <end position="259"/>
    </location>
</feature>
<name>A0AAN9HL75_9TELE</name>
<evidence type="ECO:0000313" key="3">
    <source>
        <dbReference type="Proteomes" id="UP001364617"/>
    </source>
</evidence>
<dbReference type="GO" id="GO:0016604">
    <property type="term" value="C:nuclear body"/>
    <property type="evidence" value="ECO:0007669"/>
    <property type="project" value="TreeGrafter"/>
</dbReference>
<reference evidence="2 3" key="1">
    <citation type="submission" date="2024-02" db="EMBL/GenBank/DDBJ databases">
        <title>Chromosome-level genome assembly of the Eurasian Minnow (Phoxinus phoxinus).</title>
        <authorList>
            <person name="Oriowo T.O."/>
            <person name="Martin S."/>
            <person name="Stange M."/>
            <person name="Chrysostomakis Y."/>
            <person name="Brown T."/>
            <person name="Winkler S."/>
            <person name="Kukowka S."/>
            <person name="Myers E.W."/>
            <person name="Bohne A."/>
        </authorList>
    </citation>
    <scope>NUCLEOTIDE SEQUENCE [LARGE SCALE GENOMIC DNA]</scope>
    <source>
        <strain evidence="2">ZFMK-TIS-60720</strain>
        <tissue evidence="2">Whole Organism</tissue>
    </source>
</reference>
<dbReference type="GO" id="GO:0016251">
    <property type="term" value="F:RNA polymerase II general transcription initiation factor activity"/>
    <property type="evidence" value="ECO:0007669"/>
    <property type="project" value="InterPro"/>
</dbReference>
<feature type="compositionally biased region" description="Polar residues" evidence="1">
    <location>
        <begin position="210"/>
        <end position="237"/>
    </location>
</feature>
<dbReference type="PANTHER" id="PTHR15132:SF1">
    <property type="entry name" value="SNRNA-ACTIVATING PROTEIN COMPLEX SUBUNIT 2"/>
    <property type="match status" value="1"/>
</dbReference>
<gene>
    <name evidence="2" type="ORF">R3I93_000765</name>
</gene>
<dbReference type="AlphaFoldDB" id="A0AAN9HL75"/>
<dbReference type="EMBL" id="JAYKXH010000001">
    <property type="protein sequence ID" value="KAK7176633.1"/>
    <property type="molecule type" value="Genomic_DNA"/>
</dbReference>
<dbReference type="GO" id="GO:0009301">
    <property type="term" value="P:snRNA transcription"/>
    <property type="evidence" value="ECO:0007669"/>
    <property type="project" value="InterPro"/>
</dbReference>
<protein>
    <recommendedName>
        <fullName evidence="4">snRNA-activating protein complex subunit 2</fullName>
    </recommendedName>
</protein>
<evidence type="ECO:0000313" key="2">
    <source>
        <dbReference type="EMBL" id="KAK7176633.1"/>
    </source>
</evidence>
<sequence>MKPPFRQRTEPSRFLFKSIEQNPTVRDKSFYKGWARKDLQSFLQALKLQNNFEAELDLTELQKKVPQRSLKEIEDLIKSLKSRMLQKVYLQVQSQRREYHKTKVPIEIWAELVQKISRSHEKTISSAFSQMLVIAATEPCGLMHSEPPHLTSRTPAFSRLYPVQSPKTPSRPSASSMSPNPGVFTTSAASLIQPDSSSNAVDHIGKLDNAPSSSPVVPNTPETPTSSQMTRSPSLLQSEAEPTVSSPVSTDPVSPSVSTNSHNPVRLGLLDHDNLLSKPRMLKCVMNFDKIYKYLSGVGSTTGNSALTSMESAVLLDLLMCLPEELPLLDCKELQHHLLQLHSQLSKTASSSNVPCANVADSTVLTQKLRTTAGSSTESVTEPAKDKDWATAGTCPLNPLLVPVTLLKRLSLDSEK</sequence>
<dbReference type="PANTHER" id="PTHR15132">
    <property type="entry name" value="SNRNA-ACTIVATING PROTEIN COMPLEX SUBUNIT 2"/>
    <property type="match status" value="1"/>
</dbReference>
<keyword evidence="3" id="KW-1185">Reference proteome</keyword>
<proteinExistence type="predicted"/>
<evidence type="ECO:0008006" key="4">
    <source>
        <dbReference type="Google" id="ProtNLM"/>
    </source>
</evidence>
<comment type="caution">
    <text evidence="2">The sequence shown here is derived from an EMBL/GenBank/DDBJ whole genome shotgun (WGS) entry which is preliminary data.</text>
</comment>
<feature type="compositionally biased region" description="Polar residues" evidence="1">
    <location>
        <begin position="165"/>
        <end position="200"/>
    </location>
</feature>
<accession>A0AAN9HL75</accession>
<evidence type="ECO:0000256" key="1">
    <source>
        <dbReference type="SAM" id="MobiDB-lite"/>
    </source>
</evidence>
<dbReference type="Pfam" id="PF11035">
    <property type="entry name" value="SNAPC2"/>
    <property type="match status" value="1"/>
</dbReference>
<dbReference type="InterPro" id="IPR021281">
    <property type="entry name" value="SNAPC2"/>
</dbReference>
<feature type="region of interest" description="Disordered" evidence="1">
    <location>
        <begin position="160"/>
        <end position="266"/>
    </location>
</feature>
<dbReference type="Proteomes" id="UP001364617">
    <property type="component" value="Unassembled WGS sequence"/>
</dbReference>
<organism evidence="2 3">
    <name type="scientific">Phoxinus phoxinus</name>
    <name type="common">Eurasian minnow</name>
    <dbReference type="NCBI Taxonomy" id="58324"/>
    <lineage>
        <taxon>Eukaryota</taxon>
        <taxon>Metazoa</taxon>
        <taxon>Chordata</taxon>
        <taxon>Craniata</taxon>
        <taxon>Vertebrata</taxon>
        <taxon>Euteleostomi</taxon>
        <taxon>Actinopterygii</taxon>
        <taxon>Neopterygii</taxon>
        <taxon>Teleostei</taxon>
        <taxon>Ostariophysi</taxon>
        <taxon>Cypriniformes</taxon>
        <taxon>Leuciscidae</taxon>
        <taxon>Phoxininae</taxon>
        <taxon>Phoxinus</taxon>
    </lineage>
</organism>